<evidence type="ECO:0000256" key="7">
    <source>
        <dbReference type="ARBA" id="ARBA00022989"/>
    </source>
</evidence>
<protein>
    <submittedName>
        <fullName evidence="12">ABC transporter permease</fullName>
    </submittedName>
</protein>
<dbReference type="InterPro" id="IPR003593">
    <property type="entry name" value="AAA+_ATPase"/>
</dbReference>
<evidence type="ECO:0000256" key="8">
    <source>
        <dbReference type="ARBA" id="ARBA00023136"/>
    </source>
</evidence>
<dbReference type="PROSITE" id="PS00211">
    <property type="entry name" value="ABC_TRANSPORTER_1"/>
    <property type="match status" value="1"/>
</dbReference>
<evidence type="ECO:0000256" key="2">
    <source>
        <dbReference type="ARBA" id="ARBA00022448"/>
    </source>
</evidence>
<organism evidence="12 13">
    <name type="scientific">Herbaspirillum rubrisubalbicans Os34</name>
    <dbReference type="NCBI Taxonomy" id="1235827"/>
    <lineage>
        <taxon>Bacteria</taxon>
        <taxon>Pseudomonadati</taxon>
        <taxon>Pseudomonadota</taxon>
        <taxon>Betaproteobacteria</taxon>
        <taxon>Burkholderiales</taxon>
        <taxon>Oxalobacteraceae</taxon>
        <taxon>Herbaspirillum</taxon>
    </lineage>
</organism>
<evidence type="ECO:0000256" key="6">
    <source>
        <dbReference type="ARBA" id="ARBA00022840"/>
    </source>
</evidence>
<dbReference type="AlphaFoldDB" id="A0A6M3ZYB9"/>
<feature type="transmembrane region" description="Helical" evidence="9">
    <location>
        <begin position="155"/>
        <end position="181"/>
    </location>
</feature>
<dbReference type="Gene3D" id="1.20.1560.10">
    <property type="entry name" value="ABC transporter type 1, transmembrane domain"/>
    <property type="match status" value="1"/>
</dbReference>
<evidence type="ECO:0000256" key="3">
    <source>
        <dbReference type="ARBA" id="ARBA00022475"/>
    </source>
</evidence>
<dbReference type="InterPro" id="IPR011527">
    <property type="entry name" value="ABC1_TM_dom"/>
</dbReference>
<keyword evidence="8 9" id="KW-0472">Membrane</keyword>
<comment type="subcellular location">
    <subcellularLocation>
        <location evidence="1">Cell membrane</location>
        <topology evidence="1">Multi-pass membrane protein</topology>
    </subcellularLocation>
</comment>
<dbReference type="SUPFAM" id="SSF52540">
    <property type="entry name" value="P-loop containing nucleoside triphosphate hydrolases"/>
    <property type="match status" value="1"/>
</dbReference>
<dbReference type="InterPro" id="IPR017871">
    <property type="entry name" value="ABC_transporter-like_CS"/>
</dbReference>
<evidence type="ECO:0000313" key="12">
    <source>
        <dbReference type="EMBL" id="QJQ03321.1"/>
    </source>
</evidence>
<keyword evidence="2" id="KW-0813">Transport</keyword>
<evidence type="ECO:0000256" key="5">
    <source>
        <dbReference type="ARBA" id="ARBA00022741"/>
    </source>
</evidence>
<dbReference type="SMART" id="SM00382">
    <property type="entry name" value="AAA"/>
    <property type="match status" value="1"/>
</dbReference>
<dbReference type="PROSITE" id="PS50929">
    <property type="entry name" value="ABC_TM1F"/>
    <property type="match status" value="1"/>
</dbReference>
<proteinExistence type="predicted"/>
<gene>
    <name evidence="12" type="ORF">C798_24735</name>
</gene>
<evidence type="ECO:0000256" key="9">
    <source>
        <dbReference type="SAM" id="Phobius"/>
    </source>
</evidence>
<feature type="transmembrane region" description="Helical" evidence="9">
    <location>
        <begin position="201"/>
        <end position="221"/>
    </location>
</feature>
<reference evidence="12 13" key="1">
    <citation type="journal article" date="2012" name="J. Bacteriol.">
        <title>Genome sequence of the pathogenic Herbaspirillum seropedicae strain Os34, isolated from rice roots.</title>
        <authorList>
            <person name="Ye W."/>
            <person name="Ye S."/>
            <person name="Liu J."/>
            <person name="Chang S."/>
            <person name="Chen M."/>
            <person name="Zhu B."/>
            <person name="Guo L."/>
            <person name="An Q."/>
        </authorList>
    </citation>
    <scope>NUCLEOTIDE SEQUENCE [LARGE SCALE GENOMIC DNA]</scope>
    <source>
        <strain evidence="12 13">Os34</strain>
    </source>
</reference>
<accession>A0A6M3ZYB9</accession>
<dbReference type="Gene3D" id="3.40.50.300">
    <property type="entry name" value="P-loop containing nucleotide triphosphate hydrolases"/>
    <property type="match status" value="1"/>
</dbReference>
<dbReference type="GO" id="GO:0005524">
    <property type="term" value="F:ATP binding"/>
    <property type="evidence" value="ECO:0007669"/>
    <property type="project" value="UniProtKB-KW"/>
</dbReference>
<feature type="domain" description="ABC transmembrane type-1" evidence="11">
    <location>
        <begin position="47"/>
        <end position="345"/>
    </location>
</feature>
<dbReference type="PANTHER" id="PTHR11384">
    <property type="entry name" value="ATP-BINDING CASSETTE, SUB-FAMILY D MEMBER"/>
    <property type="match status" value="1"/>
</dbReference>
<dbReference type="Pfam" id="PF00005">
    <property type="entry name" value="ABC_tran"/>
    <property type="match status" value="1"/>
</dbReference>
<keyword evidence="6" id="KW-0067">ATP-binding</keyword>
<dbReference type="SUPFAM" id="SSF90123">
    <property type="entry name" value="ABC transporter transmembrane region"/>
    <property type="match status" value="1"/>
</dbReference>
<dbReference type="PANTHER" id="PTHR11384:SF59">
    <property type="entry name" value="LYSOSOMAL COBALAMIN TRANSPORTER ABCD4"/>
    <property type="match status" value="1"/>
</dbReference>
<dbReference type="InterPro" id="IPR050835">
    <property type="entry name" value="ABC_transporter_sub-D"/>
</dbReference>
<sequence>MKEDALHDLIYAEVEGRQRAHFRTSTWWLFKSYWTSSDALVSALLAVFVIGTGFVGVYFSLRINQWTGKFYDAIGAGRFSTIPSLLMLFLLIIMVAATVTISAAVASDVLKLRWRTWLTNTLIDKWTRSGAYFRIERDKLLDNADQRISEDVKLFVDYTVTIISNLTHIPVSAVTFSIVLWELSGSYVLKLSDFVITIPGYMLIAVYLYSVITLLLTHLLGRSLIPINIRQQKVEADFRTLMVQIREGAEQIAFYDGAAVEASRLRATFSSIRANTWRIIRVSSQVMFGVQVPGQIGSILPVLLVLPQLMAGTMTLGALMRVRAAFSSVEGTLSYFPQAYQSFATWRAVVRRLLALLDAMEAQASAFELNVVERTEHTSIEVGALTLTDPQGKELSYIPPFVVKPGARCLIRGRSGAGKSTLLRTLAGIWPFGIGTIAVPARTSMMFVPQKSYVPVGTLRQALAYPRDKSEVDDAMAQDILTMVGLEQFLPLLDQPDRWGLRLSGGEQQRLAFARIIIARPDYIFVDEATSALDLEWEHRMYSLLIERLPGSTLISVAHRKEVAVFHDQFVDLTSDAIPTSAQNSASNQAKSKE</sequence>
<dbReference type="PROSITE" id="PS50893">
    <property type="entry name" value="ABC_TRANSPORTER_2"/>
    <property type="match status" value="1"/>
</dbReference>
<evidence type="ECO:0000313" key="13">
    <source>
        <dbReference type="Proteomes" id="UP000501648"/>
    </source>
</evidence>
<dbReference type="CDD" id="cd03223">
    <property type="entry name" value="ABCD_peroxisomal_ALDP"/>
    <property type="match status" value="1"/>
</dbReference>
<dbReference type="GO" id="GO:0140359">
    <property type="term" value="F:ABC-type transporter activity"/>
    <property type="evidence" value="ECO:0007669"/>
    <property type="project" value="InterPro"/>
</dbReference>
<keyword evidence="7 9" id="KW-1133">Transmembrane helix</keyword>
<feature type="transmembrane region" description="Helical" evidence="9">
    <location>
        <begin position="81"/>
        <end position="106"/>
    </location>
</feature>
<evidence type="ECO:0000259" key="10">
    <source>
        <dbReference type="PROSITE" id="PS50893"/>
    </source>
</evidence>
<dbReference type="InterPro" id="IPR003439">
    <property type="entry name" value="ABC_transporter-like_ATP-bd"/>
</dbReference>
<dbReference type="GO" id="GO:0005886">
    <property type="term" value="C:plasma membrane"/>
    <property type="evidence" value="ECO:0007669"/>
    <property type="project" value="UniProtKB-SubCell"/>
</dbReference>
<feature type="domain" description="ABC transporter" evidence="10">
    <location>
        <begin position="380"/>
        <end position="594"/>
    </location>
</feature>
<keyword evidence="5" id="KW-0547">Nucleotide-binding</keyword>
<evidence type="ECO:0000256" key="4">
    <source>
        <dbReference type="ARBA" id="ARBA00022692"/>
    </source>
</evidence>
<dbReference type="Proteomes" id="UP000501648">
    <property type="component" value="Chromosome"/>
</dbReference>
<dbReference type="InterPro" id="IPR027417">
    <property type="entry name" value="P-loop_NTPase"/>
</dbReference>
<dbReference type="EMBL" id="CP008956">
    <property type="protein sequence ID" value="QJQ03321.1"/>
    <property type="molecule type" value="Genomic_DNA"/>
</dbReference>
<evidence type="ECO:0000256" key="1">
    <source>
        <dbReference type="ARBA" id="ARBA00004651"/>
    </source>
</evidence>
<keyword evidence="3" id="KW-1003">Cell membrane</keyword>
<dbReference type="RefSeq" id="WP_017449785.1">
    <property type="nucleotide sequence ID" value="NZ_CP008956.1"/>
</dbReference>
<dbReference type="InterPro" id="IPR036640">
    <property type="entry name" value="ABC1_TM_sf"/>
</dbReference>
<keyword evidence="4 9" id="KW-0812">Transmembrane</keyword>
<dbReference type="Pfam" id="PF06472">
    <property type="entry name" value="ABC_membrane_2"/>
    <property type="match status" value="1"/>
</dbReference>
<name>A0A6M3ZYB9_9BURK</name>
<feature type="transmembrane region" description="Helical" evidence="9">
    <location>
        <begin position="39"/>
        <end position="61"/>
    </location>
</feature>
<dbReference type="GO" id="GO:0016887">
    <property type="term" value="F:ATP hydrolysis activity"/>
    <property type="evidence" value="ECO:0007669"/>
    <property type="project" value="InterPro"/>
</dbReference>
<evidence type="ECO:0000259" key="11">
    <source>
        <dbReference type="PROSITE" id="PS50929"/>
    </source>
</evidence>